<evidence type="ECO:0000256" key="9">
    <source>
        <dbReference type="ARBA" id="ARBA00022756"/>
    </source>
</evidence>
<dbReference type="GO" id="GO:0005506">
    <property type="term" value="F:iron ion binding"/>
    <property type="evidence" value="ECO:0007669"/>
    <property type="project" value="UniProtKB-UniRule"/>
</dbReference>
<dbReference type="InterPro" id="IPR010722">
    <property type="entry name" value="BATS_dom"/>
</dbReference>
<feature type="domain" description="Radical SAM core" evidence="15">
    <location>
        <begin position="44"/>
        <end position="273"/>
    </location>
</feature>
<evidence type="ECO:0000256" key="12">
    <source>
        <dbReference type="ARBA" id="ARBA00051157"/>
    </source>
</evidence>
<keyword evidence="11 13" id="KW-0411">Iron-sulfur</keyword>
<feature type="binding site" evidence="13 14">
    <location>
        <position position="138"/>
    </location>
    <ligand>
        <name>[2Fe-2S] cluster</name>
        <dbReference type="ChEBI" id="CHEBI:190135"/>
    </ligand>
</feature>
<evidence type="ECO:0000313" key="16">
    <source>
        <dbReference type="EMBL" id="MBC8208789.1"/>
    </source>
</evidence>
<feature type="binding site" evidence="13 14">
    <location>
        <position position="106"/>
    </location>
    <ligand>
        <name>[2Fe-2S] cluster</name>
        <dbReference type="ChEBI" id="CHEBI:190135"/>
    </ligand>
</feature>
<evidence type="ECO:0000256" key="2">
    <source>
        <dbReference type="ARBA" id="ARBA00010765"/>
    </source>
</evidence>
<comment type="cofactor">
    <cofactor evidence="13 14">
        <name>[4Fe-4S] cluster</name>
        <dbReference type="ChEBI" id="CHEBI:49883"/>
    </cofactor>
    <text evidence="13 14">Binds 1 [4Fe-4S] cluster. The cluster is coordinated with 3 cysteines and an exchangeable S-adenosyl-L-methionine.</text>
</comment>
<dbReference type="SFLD" id="SFLDG01278">
    <property type="entry name" value="biotin_synthase_like"/>
    <property type="match status" value="1"/>
</dbReference>
<feature type="binding site" evidence="13 14">
    <location>
        <position position="198"/>
    </location>
    <ligand>
        <name>[2Fe-2S] cluster</name>
        <dbReference type="ChEBI" id="CHEBI:190135"/>
    </ligand>
</feature>
<dbReference type="AlphaFoldDB" id="A0A8J6NB26"/>
<dbReference type="InterPro" id="IPR013785">
    <property type="entry name" value="Aldolase_TIM"/>
</dbReference>
<dbReference type="UniPathway" id="UPA00078">
    <property type="reaction ID" value="UER00162"/>
</dbReference>
<dbReference type="Proteomes" id="UP000599024">
    <property type="component" value="Unassembled WGS sequence"/>
</dbReference>
<dbReference type="GO" id="GO:0004076">
    <property type="term" value="F:biotin synthase activity"/>
    <property type="evidence" value="ECO:0007669"/>
    <property type="project" value="UniProtKB-UniRule"/>
</dbReference>
<dbReference type="SUPFAM" id="SSF102114">
    <property type="entry name" value="Radical SAM enzymes"/>
    <property type="match status" value="1"/>
</dbReference>
<dbReference type="InterPro" id="IPR007197">
    <property type="entry name" value="rSAM"/>
</dbReference>
<gene>
    <name evidence="13 16" type="primary">bioB</name>
    <name evidence="16" type="ORF">H8E79_06445</name>
</gene>
<keyword evidence="6 13" id="KW-0949">S-adenosyl-L-methionine</keyword>
<feature type="binding site" evidence="13 14">
    <location>
        <position position="62"/>
    </location>
    <ligand>
        <name>[4Fe-4S] cluster</name>
        <dbReference type="ChEBI" id="CHEBI:49883"/>
        <note>4Fe-4S-S-AdoMet</note>
    </ligand>
</feature>
<keyword evidence="9 13" id="KW-0093">Biotin biosynthesis</keyword>
<dbReference type="EMBL" id="JACNLK010000054">
    <property type="protein sequence ID" value="MBC8208789.1"/>
    <property type="molecule type" value="Genomic_DNA"/>
</dbReference>
<evidence type="ECO:0000256" key="11">
    <source>
        <dbReference type="ARBA" id="ARBA00023014"/>
    </source>
</evidence>
<comment type="pathway">
    <text evidence="1 13">Cofactor biosynthesis; biotin biosynthesis; biotin from 7,8-diaminononanoate: step 2/2.</text>
</comment>
<evidence type="ECO:0000256" key="3">
    <source>
        <dbReference type="ARBA" id="ARBA00012236"/>
    </source>
</evidence>
<dbReference type="InterPro" id="IPR024177">
    <property type="entry name" value="Biotin_synthase"/>
</dbReference>
<dbReference type="CDD" id="cd01335">
    <property type="entry name" value="Radical_SAM"/>
    <property type="match status" value="1"/>
</dbReference>
<dbReference type="SFLD" id="SFLDG01060">
    <property type="entry name" value="BATS_domain_containing"/>
    <property type="match status" value="1"/>
</dbReference>
<keyword evidence="8 13" id="KW-0479">Metal-binding</keyword>
<feature type="binding site" evidence="13 14">
    <location>
        <position position="66"/>
    </location>
    <ligand>
        <name>[4Fe-4S] cluster</name>
        <dbReference type="ChEBI" id="CHEBI:49883"/>
        <note>4Fe-4S-S-AdoMet</note>
    </ligand>
</feature>
<dbReference type="InterPro" id="IPR058240">
    <property type="entry name" value="rSAM_sf"/>
</dbReference>
<comment type="caution">
    <text evidence="16">The sequence shown here is derived from an EMBL/GenBank/DDBJ whole genome shotgun (WGS) entry which is preliminary data.</text>
</comment>
<evidence type="ECO:0000256" key="14">
    <source>
        <dbReference type="PIRSR" id="PIRSR001619-1"/>
    </source>
</evidence>
<dbReference type="NCBIfam" id="TIGR00433">
    <property type="entry name" value="bioB"/>
    <property type="match status" value="1"/>
</dbReference>
<keyword evidence="10 13" id="KW-0408">Iron</keyword>
<sequence>MNVQQISEQIIGGLLLNREQARELAREAVTEELLQAADTVRLHFHGQRFDLCSIINARSGRCSEDCRYCAQSARYQTEITEYDCIPLTEALAQARALDACKVKRLSLVTAGHSLSREQLEEQGQIYQELAQVTGLLFCASMGFLTPGKAQRLREFGVVRYHCNLESCREFFPRICTTHSWEDKVRTLEVARAAGLELCSGGIIGMGETVEHRLELALELRELDVLSIPINILTPIPGTPLADLQPLTPDEVFRCLALFRLINPLAVIRLAGGRDQLGTDQYSCFVSGANGAIVGDYLTTSGSSLSQDIAVLSALEFDLRRD</sequence>
<dbReference type="HAMAP" id="MF_01694">
    <property type="entry name" value="BioB"/>
    <property type="match status" value="1"/>
</dbReference>
<dbReference type="InterPro" id="IPR006638">
    <property type="entry name" value="Elp3/MiaA/NifB-like_rSAM"/>
</dbReference>
<dbReference type="PANTHER" id="PTHR22976">
    <property type="entry name" value="BIOTIN SYNTHASE"/>
    <property type="match status" value="1"/>
</dbReference>
<dbReference type="GO" id="GO:0009102">
    <property type="term" value="P:biotin biosynthetic process"/>
    <property type="evidence" value="ECO:0007669"/>
    <property type="project" value="UniProtKB-UniRule"/>
</dbReference>
<dbReference type="InterPro" id="IPR002684">
    <property type="entry name" value="Biotin_synth/BioAB"/>
</dbReference>
<organism evidence="16 17">
    <name type="scientific">Candidatus Desulfatifera sulfidica</name>
    <dbReference type="NCBI Taxonomy" id="2841691"/>
    <lineage>
        <taxon>Bacteria</taxon>
        <taxon>Pseudomonadati</taxon>
        <taxon>Thermodesulfobacteriota</taxon>
        <taxon>Desulfobulbia</taxon>
        <taxon>Desulfobulbales</taxon>
        <taxon>Desulfobulbaceae</taxon>
        <taxon>Candidatus Desulfatifera</taxon>
    </lineage>
</organism>
<comment type="subunit">
    <text evidence="13">Homodimer.</text>
</comment>
<comment type="function">
    <text evidence="13">Catalyzes the conversion of dethiobiotin (DTB) to biotin by the insertion of a sulfur atom into dethiobiotin via a radical-based mechanism.</text>
</comment>
<protein>
    <recommendedName>
        <fullName evidence="3 13">Biotin synthase</fullName>
        <ecNumber evidence="3 13">2.8.1.6</ecNumber>
    </recommendedName>
</protein>
<keyword evidence="5 13" id="KW-0808">Transferase</keyword>
<comment type="similarity">
    <text evidence="2 13">Belongs to the radical SAM superfamily. Biotin synthase family.</text>
</comment>
<name>A0A8J6NB26_9BACT</name>
<proteinExistence type="inferred from homology"/>
<dbReference type="Gene3D" id="3.20.20.70">
    <property type="entry name" value="Aldolase class I"/>
    <property type="match status" value="1"/>
</dbReference>
<dbReference type="SMART" id="SM00876">
    <property type="entry name" value="BATS"/>
    <property type="match status" value="1"/>
</dbReference>
<feature type="binding site" evidence="13 14">
    <location>
        <position position="268"/>
    </location>
    <ligand>
        <name>[2Fe-2S] cluster</name>
        <dbReference type="ChEBI" id="CHEBI:190135"/>
    </ligand>
</feature>
<comment type="catalytic activity">
    <reaction evidence="12 13">
        <text>(4R,5S)-dethiobiotin + (sulfur carrier)-SH + 2 reduced [2Fe-2S]-[ferredoxin] + 2 S-adenosyl-L-methionine = (sulfur carrier)-H + biotin + 2 5'-deoxyadenosine + 2 L-methionine + 2 oxidized [2Fe-2S]-[ferredoxin]</text>
        <dbReference type="Rhea" id="RHEA:22060"/>
        <dbReference type="Rhea" id="RHEA-COMP:10000"/>
        <dbReference type="Rhea" id="RHEA-COMP:10001"/>
        <dbReference type="Rhea" id="RHEA-COMP:14737"/>
        <dbReference type="Rhea" id="RHEA-COMP:14739"/>
        <dbReference type="ChEBI" id="CHEBI:17319"/>
        <dbReference type="ChEBI" id="CHEBI:29917"/>
        <dbReference type="ChEBI" id="CHEBI:33737"/>
        <dbReference type="ChEBI" id="CHEBI:33738"/>
        <dbReference type="ChEBI" id="CHEBI:57586"/>
        <dbReference type="ChEBI" id="CHEBI:57844"/>
        <dbReference type="ChEBI" id="CHEBI:59789"/>
        <dbReference type="ChEBI" id="CHEBI:64428"/>
        <dbReference type="ChEBI" id="CHEBI:149473"/>
        <dbReference type="EC" id="2.8.1.6"/>
    </reaction>
</comment>
<dbReference type="PIRSF" id="PIRSF001619">
    <property type="entry name" value="Biotin_synth"/>
    <property type="match status" value="1"/>
</dbReference>
<evidence type="ECO:0000256" key="7">
    <source>
        <dbReference type="ARBA" id="ARBA00022714"/>
    </source>
</evidence>
<evidence type="ECO:0000256" key="6">
    <source>
        <dbReference type="ARBA" id="ARBA00022691"/>
    </source>
</evidence>
<accession>A0A8J6NB26</accession>
<evidence type="ECO:0000256" key="10">
    <source>
        <dbReference type="ARBA" id="ARBA00023004"/>
    </source>
</evidence>
<reference evidence="16 17" key="1">
    <citation type="submission" date="2020-08" db="EMBL/GenBank/DDBJ databases">
        <title>Bridging the membrane lipid divide: bacteria of the FCB group superphylum have the potential to synthesize archaeal ether lipids.</title>
        <authorList>
            <person name="Villanueva L."/>
            <person name="Von Meijenfeldt F.A.B."/>
            <person name="Westbye A.B."/>
            <person name="Yadav S."/>
            <person name="Hopmans E.C."/>
            <person name="Dutilh B.E."/>
            <person name="Sinninghe Damste J.S."/>
        </authorList>
    </citation>
    <scope>NUCLEOTIDE SEQUENCE [LARGE SCALE GENOMIC DNA]</scope>
    <source>
        <strain evidence="16">NIOZ-UU81</strain>
    </source>
</reference>
<keyword evidence="4 13" id="KW-0004">4Fe-4S</keyword>
<evidence type="ECO:0000256" key="13">
    <source>
        <dbReference type="HAMAP-Rule" id="MF_01694"/>
    </source>
</evidence>
<evidence type="ECO:0000313" key="17">
    <source>
        <dbReference type="Proteomes" id="UP000599024"/>
    </source>
</evidence>
<feature type="binding site" evidence="13 14">
    <location>
        <position position="69"/>
    </location>
    <ligand>
        <name>[4Fe-4S] cluster</name>
        <dbReference type="ChEBI" id="CHEBI:49883"/>
        <note>4Fe-4S-S-AdoMet</note>
    </ligand>
</feature>
<evidence type="ECO:0000256" key="8">
    <source>
        <dbReference type="ARBA" id="ARBA00022723"/>
    </source>
</evidence>
<dbReference type="PANTHER" id="PTHR22976:SF2">
    <property type="entry name" value="BIOTIN SYNTHASE, MITOCHONDRIAL"/>
    <property type="match status" value="1"/>
</dbReference>
<dbReference type="SFLD" id="SFLDS00029">
    <property type="entry name" value="Radical_SAM"/>
    <property type="match status" value="1"/>
</dbReference>
<evidence type="ECO:0000256" key="4">
    <source>
        <dbReference type="ARBA" id="ARBA00022485"/>
    </source>
</evidence>
<keyword evidence="7 13" id="KW-0001">2Fe-2S</keyword>
<comment type="cofactor">
    <cofactor evidence="14">
        <name>[2Fe-2S] cluster</name>
        <dbReference type="ChEBI" id="CHEBI:190135"/>
    </cofactor>
    <text evidence="14">Binds 1 [2Fe-2S] cluster. The cluster is coordinated with 3 cysteines and 1 arginine.</text>
</comment>
<dbReference type="Pfam" id="PF04055">
    <property type="entry name" value="Radical_SAM"/>
    <property type="match status" value="1"/>
</dbReference>
<dbReference type="GO" id="GO:0051539">
    <property type="term" value="F:4 iron, 4 sulfur cluster binding"/>
    <property type="evidence" value="ECO:0007669"/>
    <property type="project" value="UniProtKB-KW"/>
</dbReference>
<dbReference type="PROSITE" id="PS51918">
    <property type="entry name" value="RADICAL_SAM"/>
    <property type="match status" value="1"/>
</dbReference>
<evidence type="ECO:0000259" key="15">
    <source>
        <dbReference type="PROSITE" id="PS51918"/>
    </source>
</evidence>
<dbReference type="EC" id="2.8.1.6" evidence="3 13"/>
<dbReference type="Pfam" id="PF06968">
    <property type="entry name" value="BATS"/>
    <property type="match status" value="1"/>
</dbReference>
<evidence type="ECO:0000256" key="1">
    <source>
        <dbReference type="ARBA" id="ARBA00004942"/>
    </source>
</evidence>
<evidence type="ECO:0000256" key="5">
    <source>
        <dbReference type="ARBA" id="ARBA00022679"/>
    </source>
</evidence>
<dbReference type="GO" id="GO:0051537">
    <property type="term" value="F:2 iron, 2 sulfur cluster binding"/>
    <property type="evidence" value="ECO:0007669"/>
    <property type="project" value="UniProtKB-KW"/>
</dbReference>
<dbReference type="SMART" id="SM00729">
    <property type="entry name" value="Elp3"/>
    <property type="match status" value="1"/>
</dbReference>
<comment type="cofactor">
    <cofactor evidence="13">
        <name>[2Fe-2S] cluster</name>
        <dbReference type="ChEBI" id="CHEBI:190135"/>
    </cofactor>
    <text evidence="13">Binds 1 [2Fe-2S] cluster. The cluster is coordinated with 3 cysteines and 1 arginine.</text>
</comment>